<comment type="caution">
    <text evidence="2">The sequence shown here is derived from an EMBL/GenBank/DDBJ whole genome shotgun (WGS) entry which is preliminary data.</text>
</comment>
<dbReference type="GeneID" id="68096203"/>
<protein>
    <recommendedName>
        <fullName evidence="1">Cytidyltransferase-like domain-containing protein</fullName>
    </recommendedName>
</protein>
<dbReference type="RefSeq" id="XP_044555878.1">
    <property type="nucleotide sequence ID" value="XM_044693310.1"/>
</dbReference>
<dbReference type="InterPro" id="IPR014729">
    <property type="entry name" value="Rossmann-like_a/b/a_fold"/>
</dbReference>
<dbReference type="EMBL" id="PYSW02000001">
    <property type="protein sequence ID" value="KAG2393984.1"/>
    <property type="molecule type" value="Genomic_DNA"/>
</dbReference>
<proteinExistence type="predicted"/>
<name>A0AA88KSV3_NAELO</name>
<accession>A0AA88KSV3</accession>
<evidence type="ECO:0000313" key="2">
    <source>
        <dbReference type="EMBL" id="KAG2393984.1"/>
    </source>
</evidence>
<evidence type="ECO:0000313" key="3">
    <source>
        <dbReference type="Proteomes" id="UP000816034"/>
    </source>
</evidence>
<dbReference type="PANTHER" id="PTHR10695:SF46">
    <property type="entry name" value="BIFUNCTIONAL COENZYME A SYNTHASE-RELATED"/>
    <property type="match status" value="1"/>
</dbReference>
<dbReference type="InterPro" id="IPR004821">
    <property type="entry name" value="Cyt_trans-like"/>
</dbReference>
<gene>
    <name evidence="2" type="ORF">C9374_003748</name>
</gene>
<dbReference type="PANTHER" id="PTHR10695">
    <property type="entry name" value="DEPHOSPHO-COA KINASE-RELATED"/>
    <property type="match status" value="1"/>
</dbReference>
<keyword evidence="3" id="KW-1185">Reference proteome</keyword>
<dbReference type="SUPFAM" id="SSF52374">
    <property type="entry name" value="Nucleotidylyl transferase"/>
    <property type="match status" value="1"/>
</dbReference>
<evidence type="ECO:0000259" key="1">
    <source>
        <dbReference type="Pfam" id="PF01467"/>
    </source>
</evidence>
<dbReference type="Pfam" id="PF01467">
    <property type="entry name" value="CTP_transf_like"/>
    <property type="match status" value="1"/>
</dbReference>
<feature type="domain" description="Cytidyltransferase-like" evidence="1">
    <location>
        <begin position="199"/>
        <end position="323"/>
    </location>
</feature>
<reference evidence="2 3" key="1">
    <citation type="journal article" date="2018" name="BMC Genomics">
        <title>The genome of Naegleria lovaniensis, the basis for a comparative approach to unravel pathogenicity factors of the human pathogenic amoeba N. fowleri.</title>
        <authorList>
            <person name="Liechti N."/>
            <person name="Schurch N."/>
            <person name="Bruggmann R."/>
            <person name="Wittwer M."/>
        </authorList>
    </citation>
    <scope>NUCLEOTIDE SEQUENCE [LARGE SCALE GENOMIC DNA]</scope>
    <source>
        <strain evidence="2 3">ATCC 30569</strain>
    </source>
</reference>
<dbReference type="GO" id="GO:0015937">
    <property type="term" value="P:coenzyme A biosynthetic process"/>
    <property type="evidence" value="ECO:0007669"/>
    <property type="project" value="TreeGrafter"/>
</dbReference>
<dbReference type="AlphaFoldDB" id="A0AA88KSV3"/>
<organism evidence="2 3">
    <name type="scientific">Naegleria lovaniensis</name>
    <name type="common">Amoeba</name>
    <dbReference type="NCBI Taxonomy" id="51637"/>
    <lineage>
        <taxon>Eukaryota</taxon>
        <taxon>Discoba</taxon>
        <taxon>Heterolobosea</taxon>
        <taxon>Tetramitia</taxon>
        <taxon>Eutetramitia</taxon>
        <taxon>Vahlkampfiidae</taxon>
        <taxon>Naegleria</taxon>
    </lineage>
</organism>
<dbReference type="GO" id="GO:0004140">
    <property type="term" value="F:dephospho-CoA kinase activity"/>
    <property type="evidence" value="ECO:0007669"/>
    <property type="project" value="TreeGrafter"/>
</dbReference>
<dbReference type="Proteomes" id="UP000816034">
    <property type="component" value="Unassembled WGS sequence"/>
</dbReference>
<sequence length="365" mass="42390">MQSLSSCSPSFGCFIVLTSCPENTHQVHENISLLASCLKLFNDKKSQYHSLEFHVVVQKNEQSQLFKSIHLYKEYYSEILSRVQDYYKYNFNVMMPTFDNDKDLIDHVNHSICSLNNISQQFDCYWIKRDYEHKNHSSISCSIYRNNFDSIFETIEILNAEEDKNHDDKYSYLFNEQGDQDSKSLGTIEQYAKYHVVCVGGTFDRLHLGHKILLTQTLLLFNNNDSNCEKRREIEIGVSVDNLLKNKKYKELIQSFEVRRDKVLKCMKEINPALNLDFVNIFELYEPWGPIATDPELEVLVVSEETLNGAKKGNDLRVNEKNFKPYDIVCIPLLLPKSNGSMVLSDLKLSSTQLRELDLPKTSTE</sequence>
<dbReference type="Gene3D" id="3.40.50.620">
    <property type="entry name" value="HUPs"/>
    <property type="match status" value="1"/>
</dbReference>